<organism evidence="4 5">
    <name type="scientific">Raphidocelis subcapitata</name>
    <dbReference type="NCBI Taxonomy" id="307507"/>
    <lineage>
        <taxon>Eukaryota</taxon>
        <taxon>Viridiplantae</taxon>
        <taxon>Chlorophyta</taxon>
        <taxon>core chlorophytes</taxon>
        <taxon>Chlorophyceae</taxon>
        <taxon>CS clade</taxon>
        <taxon>Sphaeropleales</taxon>
        <taxon>Selenastraceae</taxon>
        <taxon>Raphidocelis</taxon>
    </lineage>
</organism>
<dbReference type="InterPro" id="IPR035979">
    <property type="entry name" value="RBD_domain_sf"/>
</dbReference>
<name>A0A2V0NV19_9CHLO</name>
<feature type="region of interest" description="Disordered" evidence="2">
    <location>
        <begin position="50"/>
        <end position="84"/>
    </location>
</feature>
<accession>A0A2V0NV19</accession>
<evidence type="ECO:0000256" key="1">
    <source>
        <dbReference type="PROSITE-ProRule" id="PRU00176"/>
    </source>
</evidence>
<feature type="region of interest" description="Disordered" evidence="2">
    <location>
        <begin position="446"/>
        <end position="473"/>
    </location>
</feature>
<keyword evidence="5" id="KW-1185">Reference proteome</keyword>
<protein>
    <submittedName>
        <fullName evidence="4">RNA-binding protein</fullName>
    </submittedName>
</protein>
<feature type="region of interest" description="Disordered" evidence="2">
    <location>
        <begin position="383"/>
        <end position="402"/>
    </location>
</feature>
<proteinExistence type="predicted"/>
<feature type="compositionally biased region" description="Pro residues" evidence="2">
    <location>
        <begin position="589"/>
        <end position="615"/>
    </location>
</feature>
<dbReference type="AlphaFoldDB" id="A0A2V0NV19"/>
<dbReference type="PROSITE" id="PS50102">
    <property type="entry name" value="RRM"/>
    <property type="match status" value="1"/>
</dbReference>
<evidence type="ECO:0000256" key="2">
    <source>
        <dbReference type="SAM" id="MobiDB-lite"/>
    </source>
</evidence>
<evidence type="ECO:0000313" key="4">
    <source>
        <dbReference type="EMBL" id="GBF89403.1"/>
    </source>
</evidence>
<dbReference type="Gene3D" id="3.30.70.330">
    <property type="match status" value="1"/>
</dbReference>
<sequence>MSQPPAPLVRGGCGGAAAAAAADAAAAAAAAVAEHLARCGIDDGAGPAADAEAARWLSAAQRSSDEGGSGSDDDGGSGPASIGGGSGSVSAAAAAAAAYADKRDRTCFFAKVSPSAAPEEVAAVFSPHGGVDEVNLFRAWATARSSKGCGLIVMASPAAAAAARDALNGKHTWEGADGPMVVEWCRPDRLGAKSAAAAASKAAAALARAAAAPAAERGGGRRRGRGGGAGGEAGGGADGAAPAAGGAEPLPAAAQPQREPAKPWAAAAAAGGGGPAAAAMAAAGAAARRQAAFPPHLGLALPAVPAGGWPYQQQVYQALGPTGSQLAPATPPASAAPFAQAQAFAALPRDFFGRLACTSSDGGFANCEVFPFVPGDPSAAAMLGATAAPPPPPGPASAAAPGPASAAAAAALGGAPSHGGSVFSQTLSNGASGYCSGYSSGSLAGAPPAAPSSAFPPSTSQPPPPSAAAAAAAAPHARARGAAAMGTQCLEPACGAMAGLWLGQGGEPWFAPESEALMQPSLSAPQGFYDFAQPPQWAQLQPRWASEELAGAATGARHLAAGAGAGGAAAAAAAAQQYGFGTAWPPPIPAAFCDPAPPPPPPPPLAAPQPQPQPRRPQVSLPLHAQQAAAMQAHMVTLAAVTGCAIHLRAAARPDAGAAFELVLAGSPPQLQSASLMVSRLLQAFGCHA</sequence>
<dbReference type="EMBL" id="BDRX01000010">
    <property type="protein sequence ID" value="GBF89403.1"/>
    <property type="molecule type" value="Genomic_DNA"/>
</dbReference>
<feature type="compositionally biased region" description="Gly residues" evidence="2">
    <location>
        <begin position="226"/>
        <end position="238"/>
    </location>
</feature>
<evidence type="ECO:0000259" key="3">
    <source>
        <dbReference type="PROSITE" id="PS50102"/>
    </source>
</evidence>
<dbReference type="GO" id="GO:0003723">
    <property type="term" value="F:RNA binding"/>
    <property type="evidence" value="ECO:0007669"/>
    <property type="project" value="UniProtKB-UniRule"/>
</dbReference>
<dbReference type="Pfam" id="PF00076">
    <property type="entry name" value="RRM_1"/>
    <property type="match status" value="1"/>
</dbReference>
<dbReference type="SUPFAM" id="SSF54928">
    <property type="entry name" value="RNA-binding domain, RBD"/>
    <property type="match status" value="1"/>
</dbReference>
<dbReference type="InterPro" id="IPR012677">
    <property type="entry name" value="Nucleotide-bd_a/b_plait_sf"/>
</dbReference>
<feature type="domain" description="RRM" evidence="3">
    <location>
        <begin position="105"/>
        <end position="187"/>
    </location>
</feature>
<feature type="compositionally biased region" description="Low complexity" evidence="2">
    <location>
        <begin position="446"/>
        <end position="458"/>
    </location>
</feature>
<evidence type="ECO:0000313" key="5">
    <source>
        <dbReference type="Proteomes" id="UP000247498"/>
    </source>
</evidence>
<keyword evidence="1" id="KW-0694">RNA-binding</keyword>
<feature type="region of interest" description="Disordered" evidence="2">
    <location>
        <begin position="211"/>
        <end position="270"/>
    </location>
</feature>
<dbReference type="Proteomes" id="UP000247498">
    <property type="component" value="Unassembled WGS sequence"/>
</dbReference>
<dbReference type="OrthoDB" id="552156at2759"/>
<reference evidence="4 5" key="1">
    <citation type="journal article" date="2018" name="Sci. Rep.">
        <title>Raphidocelis subcapitata (=Pseudokirchneriella subcapitata) provides an insight into genome evolution and environmental adaptations in the Sphaeropleales.</title>
        <authorList>
            <person name="Suzuki S."/>
            <person name="Yamaguchi H."/>
            <person name="Nakajima N."/>
            <person name="Kawachi M."/>
        </authorList>
    </citation>
    <scope>NUCLEOTIDE SEQUENCE [LARGE SCALE GENOMIC DNA]</scope>
    <source>
        <strain evidence="4 5">NIES-35</strain>
    </source>
</reference>
<comment type="caution">
    <text evidence="4">The sequence shown here is derived from an EMBL/GenBank/DDBJ whole genome shotgun (WGS) entry which is preliminary data.</text>
</comment>
<gene>
    <name evidence="4" type="ORF">Rsub_01975</name>
</gene>
<feature type="compositionally biased region" description="Low complexity" evidence="2">
    <location>
        <begin position="239"/>
        <end position="258"/>
    </location>
</feature>
<feature type="region of interest" description="Disordered" evidence="2">
    <location>
        <begin position="589"/>
        <end position="626"/>
    </location>
</feature>
<dbReference type="InParanoid" id="A0A2V0NV19"/>
<dbReference type="SMART" id="SM00360">
    <property type="entry name" value="RRM"/>
    <property type="match status" value="1"/>
</dbReference>
<dbReference type="InterPro" id="IPR000504">
    <property type="entry name" value="RRM_dom"/>
</dbReference>